<comment type="caution">
    <text evidence="5">The sequence shown here is derived from an EMBL/GenBank/DDBJ whole genome shotgun (WGS) entry which is preliminary data.</text>
</comment>
<dbReference type="PROSITE" id="PS50075">
    <property type="entry name" value="CARRIER"/>
    <property type="match status" value="1"/>
</dbReference>
<dbReference type="PROSITE" id="PS00012">
    <property type="entry name" value="PHOSPHOPANTETHEINE"/>
    <property type="match status" value="1"/>
</dbReference>
<feature type="domain" description="Carrier" evidence="4">
    <location>
        <begin position="952"/>
        <end position="1027"/>
    </location>
</feature>
<evidence type="ECO:0000256" key="1">
    <source>
        <dbReference type="ARBA" id="ARBA00001957"/>
    </source>
</evidence>
<keyword evidence="3" id="KW-0597">Phosphoprotein</keyword>
<dbReference type="InterPro" id="IPR023213">
    <property type="entry name" value="CAT-like_dom_sf"/>
</dbReference>
<dbReference type="InterPro" id="IPR010071">
    <property type="entry name" value="AA_adenyl_dom"/>
</dbReference>
<dbReference type="InterPro" id="IPR001242">
    <property type="entry name" value="Condensation_dom"/>
</dbReference>
<dbReference type="Gene3D" id="3.30.559.10">
    <property type="entry name" value="Chloramphenicol acetyltransferase-like domain"/>
    <property type="match status" value="1"/>
</dbReference>
<dbReference type="SUPFAM" id="SSF47336">
    <property type="entry name" value="ACP-like"/>
    <property type="match status" value="1"/>
</dbReference>
<dbReference type="Gene3D" id="3.30.559.30">
    <property type="entry name" value="Nonribosomal peptide synthetase, condensation domain"/>
    <property type="match status" value="1"/>
</dbReference>
<dbReference type="SUPFAM" id="SSF56801">
    <property type="entry name" value="Acetyl-CoA synthetase-like"/>
    <property type="match status" value="1"/>
</dbReference>
<evidence type="ECO:0000256" key="2">
    <source>
        <dbReference type="ARBA" id="ARBA00022450"/>
    </source>
</evidence>
<dbReference type="GO" id="GO:0005737">
    <property type="term" value="C:cytoplasm"/>
    <property type="evidence" value="ECO:0007669"/>
    <property type="project" value="TreeGrafter"/>
</dbReference>
<evidence type="ECO:0000259" key="4">
    <source>
        <dbReference type="PROSITE" id="PS50075"/>
    </source>
</evidence>
<dbReference type="InterPro" id="IPR025110">
    <property type="entry name" value="AMP-bd_C"/>
</dbReference>
<dbReference type="GO" id="GO:0044550">
    <property type="term" value="P:secondary metabolite biosynthetic process"/>
    <property type="evidence" value="ECO:0007669"/>
    <property type="project" value="TreeGrafter"/>
</dbReference>
<dbReference type="Pfam" id="PF00668">
    <property type="entry name" value="Condensation"/>
    <property type="match status" value="1"/>
</dbReference>
<dbReference type="GO" id="GO:0003824">
    <property type="term" value="F:catalytic activity"/>
    <property type="evidence" value="ECO:0007669"/>
    <property type="project" value="InterPro"/>
</dbReference>
<dbReference type="PANTHER" id="PTHR45527:SF1">
    <property type="entry name" value="FATTY ACID SYNTHASE"/>
    <property type="match status" value="1"/>
</dbReference>
<dbReference type="InterPro" id="IPR006162">
    <property type="entry name" value="Ppantetheine_attach_site"/>
</dbReference>
<dbReference type="Gene3D" id="2.30.38.10">
    <property type="entry name" value="Luciferase, Domain 3"/>
    <property type="match status" value="1"/>
</dbReference>
<dbReference type="GO" id="GO:0008610">
    <property type="term" value="P:lipid biosynthetic process"/>
    <property type="evidence" value="ECO:0007669"/>
    <property type="project" value="UniProtKB-ARBA"/>
</dbReference>
<dbReference type="Gene3D" id="1.10.1200.10">
    <property type="entry name" value="ACP-like"/>
    <property type="match status" value="1"/>
</dbReference>
<reference evidence="5 6" key="1">
    <citation type="submission" date="2019-03" db="EMBL/GenBank/DDBJ databases">
        <title>Draft genome sequences of novel Actinobacteria.</title>
        <authorList>
            <person name="Sahin N."/>
            <person name="Ay H."/>
            <person name="Saygin H."/>
        </authorList>
    </citation>
    <scope>NUCLEOTIDE SEQUENCE [LARGE SCALE GENOMIC DNA]</scope>
    <source>
        <strain evidence="5 6">KC712</strain>
    </source>
</reference>
<evidence type="ECO:0000313" key="6">
    <source>
        <dbReference type="Proteomes" id="UP000294543"/>
    </source>
</evidence>
<keyword evidence="2" id="KW-0596">Phosphopantetheine</keyword>
<dbReference type="InterPro" id="IPR045851">
    <property type="entry name" value="AMP-bd_C_sf"/>
</dbReference>
<dbReference type="InterPro" id="IPR000873">
    <property type="entry name" value="AMP-dep_synth/lig_dom"/>
</dbReference>
<proteinExistence type="predicted"/>
<dbReference type="NCBIfam" id="TIGR01733">
    <property type="entry name" value="AA-adenyl-dom"/>
    <property type="match status" value="1"/>
</dbReference>
<keyword evidence="6" id="KW-1185">Reference proteome</keyword>
<dbReference type="SMART" id="SM00823">
    <property type="entry name" value="PKS_PP"/>
    <property type="match status" value="1"/>
</dbReference>
<dbReference type="Pfam" id="PF00550">
    <property type="entry name" value="PP-binding"/>
    <property type="match status" value="1"/>
</dbReference>
<organism evidence="5 6">
    <name type="scientific">Nonomuraea diastatica</name>
    <dbReference type="NCBI Taxonomy" id="1848329"/>
    <lineage>
        <taxon>Bacteria</taxon>
        <taxon>Bacillati</taxon>
        <taxon>Actinomycetota</taxon>
        <taxon>Actinomycetes</taxon>
        <taxon>Streptosporangiales</taxon>
        <taxon>Streptosporangiaceae</taxon>
        <taxon>Nonomuraea</taxon>
    </lineage>
</organism>
<dbReference type="InterPro" id="IPR036736">
    <property type="entry name" value="ACP-like_sf"/>
</dbReference>
<comment type="cofactor">
    <cofactor evidence="1">
        <name>pantetheine 4'-phosphate</name>
        <dbReference type="ChEBI" id="CHEBI:47942"/>
    </cofactor>
</comment>
<protein>
    <submittedName>
        <fullName evidence="5">Amino acid adenylation domain-containing protein</fullName>
    </submittedName>
</protein>
<dbReference type="InterPro" id="IPR009081">
    <property type="entry name" value="PP-bd_ACP"/>
</dbReference>
<dbReference type="EMBL" id="SMKP01000289">
    <property type="protein sequence ID" value="TDD05663.1"/>
    <property type="molecule type" value="Genomic_DNA"/>
</dbReference>
<dbReference type="Pfam" id="PF00501">
    <property type="entry name" value="AMP-binding"/>
    <property type="match status" value="1"/>
</dbReference>
<dbReference type="InterPro" id="IPR020845">
    <property type="entry name" value="AMP-binding_CS"/>
</dbReference>
<dbReference type="Gene3D" id="3.40.50.980">
    <property type="match status" value="2"/>
</dbReference>
<sequence>MIMEQMLGQRATRKEQALWLLEELVPGAGVNNLAVAFSVTGRARRDLMLEAVNRVLHRHEILRTVFRIEPEGMAREVVPVEQAVLRFEEAGWDDTREWLTEFVARPFEPGGELLVRAAVLEEDGGEVYCLAIHHSIFDGLSTALLTNELVALYDALVAGESPPRDVVPAWEEPEADPRSGAFWRDKLDGFHAADLDLWCEQAETSQTTLVGDVINWELSPAARDAARRMQRELRAPESVILLAAYGVLLAAHGAGPDLTIGSPISVRTPEAATRIGYHINVLTLRTRVRWANTFRTHARNTRRTFMEAMSHADYPVDDLLEIVPRDGWRNNLFRHTFNYVPADLTAGFTLGGLPAEQVVIENGFSKFDLEFFVTSTADAIKIRTAFCVDVLDRSDVELLLARYDELLVTLAEQPDLPLADIPVWCYQDRAAIEMANATEHTVTPATVLEKIARKVSAAPPEDVVAVVDGDRHVGLRRLWAAAEATRDALQAAGVGRGDIVALLARRSPELAAAALGVWLAGAAYLPLEPDHPQQRLDYQLDDAGAAVVLAGDGITVSSERTVLPLVSVDAVTPVSGQVSPFSPVRPEDCAYLIYTSGSTGLPKGTLIDHYSLANLIAHFAHQLSAGSRDTVLWLTTFSFDISALELFLPLTTDARLAIAPDDARTQGEPLAEALRRYDVTIAQATPTTWRLVVDQASGELAGCRVLCGGEPMPAVLAGRLAATGCELYNVYGPTETTIWSTAGRIDPAADRVDVGVPIANTKVYVAAPEGRPLPIGTRGELCIAGDGVAIGYHNRPELTAERFGEHPVYGRFYRTGDLAQWTSDGKLEILGRLDRQIKLRGNRIELAEVEGVLLTHPDVRAAAVVVVGDPSADAVLWAFVVAPDRPEVTSELWEHASESLPYAATPQEYVTVDAFPMTGNDKVDYPALRSLAMELRSTAETTVDEAGLPAAGTGDALVDSLVALWKAMLNRTDLGPDSHFFALGGHSLLAVKLLQEIKKATQIRLKLKDIFEEPTPAGLARRLQAAEGSS</sequence>
<dbReference type="InterPro" id="IPR020806">
    <property type="entry name" value="PKS_PP-bd"/>
</dbReference>
<dbReference type="PROSITE" id="PS00455">
    <property type="entry name" value="AMP_BINDING"/>
    <property type="match status" value="1"/>
</dbReference>
<dbReference type="Pfam" id="PF13193">
    <property type="entry name" value="AMP-binding_C"/>
    <property type="match status" value="1"/>
</dbReference>
<dbReference type="PANTHER" id="PTHR45527">
    <property type="entry name" value="NONRIBOSOMAL PEPTIDE SYNTHETASE"/>
    <property type="match status" value="1"/>
</dbReference>
<dbReference type="SUPFAM" id="SSF52777">
    <property type="entry name" value="CoA-dependent acyltransferases"/>
    <property type="match status" value="2"/>
</dbReference>
<dbReference type="GO" id="GO:0043041">
    <property type="term" value="P:amino acid activation for nonribosomal peptide biosynthetic process"/>
    <property type="evidence" value="ECO:0007669"/>
    <property type="project" value="TreeGrafter"/>
</dbReference>
<dbReference type="AlphaFoldDB" id="A0A4R4VR61"/>
<dbReference type="OrthoDB" id="3671989at2"/>
<accession>A0A4R4VR61</accession>
<gene>
    <name evidence="5" type="ORF">E1294_49400</name>
</gene>
<evidence type="ECO:0000313" key="5">
    <source>
        <dbReference type="EMBL" id="TDD05663.1"/>
    </source>
</evidence>
<dbReference type="Proteomes" id="UP000294543">
    <property type="component" value="Unassembled WGS sequence"/>
</dbReference>
<dbReference type="Gene3D" id="3.30.300.30">
    <property type="match status" value="1"/>
</dbReference>
<evidence type="ECO:0000256" key="3">
    <source>
        <dbReference type="ARBA" id="ARBA00022553"/>
    </source>
</evidence>
<dbReference type="GO" id="GO:0031177">
    <property type="term" value="F:phosphopantetheine binding"/>
    <property type="evidence" value="ECO:0007669"/>
    <property type="project" value="InterPro"/>
</dbReference>
<name>A0A4R4VR61_9ACTN</name>